<proteinExistence type="predicted"/>
<evidence type="ECO:0000313" key="1">
    <source>
        <dbReference type="EMBL" id="CAB4294223.1"/>
    </source>
</evidence>
<reference evidence="2" key="1">
    <citation type="journal article" date="2020" name="Genome Biol.">
        <title>Gamete binning: chromosome-level and haplotype-resolved genome assembly enabled by high-throughput single-cell sequencing of gamete genomes.</title>
        <authorList>
            <person name="Campoy J.A."/>
            <person name="Sun H."/>
            <person name="Goel M."/>
            <person name="Jiao W.-B."/>
            <person name="Folz-Donahue K."/>
            <person name="Wang N."/>
            <person name="Rubio M."/>
            <person name="Liu C."/>
            <person name="Kukat C."/>
            <person name="Ruiz D."/>
            <person name="Huettel B."/>
            <person name="Schneeberger K."/>
        </authorList>
    </citation>
    <scope>NUCLEOTIDE SEQUENCE [LARGE SCALE GENOMIC DNA]</scope>
    <source>
        <strain evidence="2">cv. Rojo Pasion</strain>
    </source>
</reference>
<evidence type="ECO:0000313" key="2">
    <source>
        <dbReference type="Proteomes" id="UP000507245"/>
    </source>
</evidence>
<accession>A0A6J5W195</accession>
<dbReference type="AlphaFoldDB" id="A0A6J5W195"/>
<dbReference type="Proteomes" id="UP000507245">
    <property type="component" value="Unassembled WGS sequence"/>
</dbReference>
<gene>
    <name evidence="1" type="ORF">ORAREDHAP_LOCUS4236</name>
</gene>
<sequence>MLTNEQYNDLFALVTNDIALLPCCPVRFSSDKPKPCASPKRSVRERGLRDHSHLLQLSPRLFLFLSAAAAVIITSTDSPPLRWSSSSDRTPAFSPFQSLSLTDLV</sequence>
<organism evidence="1 2">
    <name type="scientific">Prunus armeniaca</name>
    <name type="common">Apricot</name>
    <name type="synonym">Armeniaca vulgaris</name>
    <dbReference type="NCBI Taxonomy" id="36596"/>
    <lineage>
        <taxon>Eukaryota</taxon>
        <taxon>Viridiplantae</taxon>
        <taxon>Streptophyta</taxon>
        <taxon>Embryophyta</taxon>
        <taxon>Tracheophyta</taxon>
        <taxon>Spermatophyta</taxon>
        <taxon>Magnoliopsida</taxon>
        <taxon>eudicotyledons</taxon>
        <taxon>Gunneridae</taxon>
        <taxon>Pentapetalae</taxon>
        <taxon>rosids</taxon>
        <taxon>fabids</taxon>
        <taxon>Rosales</taxon>
        <taxon>Rosaceae</taxon>
        <taxon>Amygdaloideae</taxon>
        <taxon>Amygdaleae</taxon>
        <taxon>Prunus</taxon>
    </lineage>
</organism>
<dbReference type="EMBL" id="CAEKKB010000001">
    <property type="protein sequence ID" value="CAB4294223.1"/>
    <property type="molecule type" value="Genomic_DNA"/>
</dbReference>
<protein>
    <submittedName>
        <fullName evidence="1">Uncharacterized protein</fullName>
    </submittedName>
</protein>
<name>A0A6J5W195_PRUAR</name>
<keyword evidence="2" id="KW-1185">Reference proteome</keyword>